<keyword evidence="4" id="KW-1185">Reference proteome</keyword>
<evidence type="ECO:0000256" key="2">
    <source>
        <dbReference type="SAM" id="Phobius"/>
    </source>
</evidence>
<keyword evidence="2" id="KW-1133">Transmembrane helix</keyword>
<dbReference type="AlphaFoldDB" id="F6QMJ9"/>
<dbReference type="STRING" id="7719.ENSCINP00000009791"/>
<reference evidence="3" key="4">
    <citation type="submission" date="2025-09" db="UniProtKB">
        <authorList>
            <consortium name="Ensembl"/>
        </authorList>
    </citation>
    <scope>IDENTIFICATION</scope>
</reference>
<feature type="transmembrane region" description="Helical" evidence="2">
    <location>
        <begin position="12"/>
        <end position="33"/>
    </location>
</feature>
<dbReference type="InterPro" id="IPR036396">
    <property type="entry name" value="Cyt_P450_sf"/>
</dbReference>
<dbReference type="InParanoid" id="F6QMJ9"/>
<dbReference type="Pfam" id="PF00067">
    <property type="entry name" value="p450"/>
    <property type="match status" value="1"/>
</dbReference>
<dbReference type="EMBL" id="EAAA01000330">
    <property type="status" value="NOT_ANNOTATED_CDS"/>
    <property type="molecule type" value="Genomic_DNA"/>
</dbReference>
<keyword evidence="2" id="KW-0812">Transmembrane</keyword>
<dbReference type="GO" id="GO:0004497">
    <property type="term" value="F:monooxygenase activity"/>
    <property type="evidence" value="ECO:0007669"/>
    <property type="project" value="InterPro"/>
</dbReference>
<dbReference type="InterPro" id="IPR001128">
    <property type="entry name" value="Cyt_P450"/>
</dbReference>
<accession>F6QMJ9</accession>
<reference evidence="3" key="2">
    <citation type="journal article" date="2008" name="Genome Biol.">
        <title>Improved genome assembly and evidence-based global gene model set for the chordate Ciona intestinalis: new insight into intron and operon populations.</title>
        <authorList>
            <person name="Satou Y."/>
            <person name="Mineta K."/>
            <person name="Ogasawara M."/>
            <person name="Sasakura Y."/>
            <person name="Shoguchi E."/>
            <person name="Ueno K."/>
            <person name="Yamada L."/>
            <person name="Matsumoto J."/>
            <person name="Wasserscheid J."/>
            <person name="Dewar K."/>
            <person name="Wiley G.B."/>
            <person name="Macmil S.L."/>
            <person name="Roe B.A."/>
            <person name="Zeller R.W."/>
            <person name="Hastings K.E."/>
            <person name="Lemaire P."/>
            <person name="Lindquist E."/>
            <person name="Endo T."/>
            <person name="Hotta K."/>
            <person name="Inaba K."/>
        </authorList>
    </citation>
    <scope>NUCLEOTIDE SEQUENCE [LARGE SCALE GENOMIC DNA]</scope>
    <source>
        <strain evidence="3">wild type</strain>
    </source>
</reference>
<evidence type="ECO:0000313" key="3">
    <source>
        <dbReference type="Ensembl" id="ENSCINP00000009791.3"/>
    </source>
</evidence>
<evidence type="ECO:0000313" key="4">
    <source>
        <dbReference type="Proteomes" id="UP000008144"/>
    </source>
</evidence>
<dbReference type="GO" id="GO:0005506">
    <property type="term" value="F:iron ion binding"/>
    <property type="evidence" value="ECO:0007669"/>
    <property type="project" value="InterPro"/>
</dbReference>
<dbReference type="Ensembl" id="ENSCINT00000009791.3">
    <property type="protein sequence ID" value="ENSCINP00000009791.3"/>
    <property type="gene ID" value="ENSCING00000022988.1"/>
</dbReference>
<dbReference type="InterPro" id="IPR050196">
    <property type="entry name" value="Cytochrome_P450_Monoox"/>
</dbReference>
<keyword evidence="2" id="KW-0472">Membrane</keyword>
<organism evidence="3 4">
    <name type="scientific">Ciona intestinalis</name>
    <name type="common">Transparent sea squirt</name>
    <name type="synonym">Ascidia intestinalis</name>
    <dbReference type="NCBI Taxonomy" id="7719"/>
    <lineage>
        <taxon>Eukaryota</taxon>
        <taxon>Metazoa</taxon>
        <taxon>Chordata</taxon>
        <taxon>Tunicata</taxon>
        <taxon>Ascidiacea</taxon>
        <taxon>Phlebobranchia</taxon>
        <taxon>Cionidae</taxon>
        <taxon>Ciona</taxon>
    </lineage>
</organism>
<dbReference type="GO" id="GO:0016705">
    <property type="term" value="F:oxidoreductase activity, acting on paired donors, with incorporation or reduction of molecular oxygen"/>
    <property type="evidence" value="ECO:0007669"/>
    <property type="project" value="InterPro"/>
</dbReference>
<name>F6QMJ9_CIOIN</name>
<dbReference type="Gene3D" id="1.10.630.10">
    <property type="entry name" value="Cytochrome P450"/>
    <property type="match status" value="1"/>
</dbReference>
<evidence type="ECO:0000256" key="1">
    <source>
        <dbReference type="ARBA" id="ARBA00010617"/>
    </source>
</evidence>
<comment type="similarity">
    <text evidence="1">Belongs to the cytochrome P450 family.</text>
</comment>
<dbReference type="Proteomes" id="UP000008144">
    <property type="component" value="Chromosome 1"/>
</dbReference>
<sequence length="211" mass="23948">MSFALANGVLTSTVVGDIALIFATLFVILNYILPIAKLRQSSSNLEKQVGLGSFKKHWFFGHLRLFPPLEHGLLKRAQRTIQTPAWVTTWFGPLVSEATTHHSETAITLLASSAPKNEYVYKFLRPWLGDGLLVSNGKKWMRNRHLLTPAFHFSILKPYAEISNNCIKTMIEKWTTKTNVAFDIYKDVNSMTLDTMLQCAMSFKIEGLKER</sequence>
<dbReference type="SUPFAM" id="SSF48264">
    <property type="entry name" value="Cytochrome P450"/>
    <property type="match status" value="1"/>
</dbReference>
<protein>
    <submittedName>
        <fullName evidence="3">Uncharacterized protein</fullName>
    </submittedName>
</protein>
<proteinExistence type="inferred from homology"/>
<dbReference type="PANTHER" id="PTHR24291">
    <property type="entry name" value="CYTOCHROME P450 FAMILY 4"/>
    <property type="match status" value="1"/>
</dbReference>
<reference evidence="4" key="1">
    <citation type="journal article" date="2002" name="Science">
        <title>The draft genome of Ciona intestinalis: insights into chordate and vertebrate origins.</title>
        <authorList>
            <person name="Dehal P."/>
            <person name="Satou Y."/>
            <person name="Campbell R.K."/>
            <person name="Chapman J."/>
            <person name="Degnan B."/>
            <person name="De Tomaso A."/>
            <person name="Davidson B."/>
            <person name="Di Gregorio A."/>
            <person name="Gelpke M."/>
            <person name="Goodstein D.M."/>
            <person name="Harafuji N."/>
            <person name="Hastings K.E."/>
            <person name="Ho I."/>
            <person name="Hotta K."/>
            <person name="Huang W."/>
            <person name="Kawashima T."/>
            <person name="Lemaire P."/>
            <person name="Martinez D."/>
            <person name="Meinertzhagen I.A."/>
            <person name="Necula S."/>
            <person name="Nonaka M."/>
            <person name="Putnam N."/>
            <person name="Rash S."/>
            <person name="Saiga H."/>
            <person name="Satake M."/>
            <person name="Terry A."/>
            <person name="Yamada L."/>
            <person name="Wang H.G."/>
            <person name="Awazu S."/>
            <person name="Azumi K."/>
            <person name="Boore J."/>
            <person name="Branno M."/>
            <person name="Chin-Bow S."/>
            <person name="DeSantis R."/>
            <person name="Doyle S."/>
            <person name="Francino P."/>
            <person name="Keys D.N."/>
            <person name="Haga S."/>
            <person name="Hayashi H."/>
            <person name="Hino K."/>
            <person name="Imai K.S."/>
            <person name="Inaba K."/>
            <person name="Kano S."/>
            <person name="Kobayashi K."/>
            <person name="Kobayashi M."/>
            <person name="Lee B.I."/>
            <person name="Makabe K.W."/>
            <person name="Manohar C."/>
            <person name="Matassi G."/>
            <person name="Medina M."/>
            <person name="Mochizuki Y."/>
            <person name="Mount S."/>
            <person name="Morishita T."/>
            <person name="Miura S."/>
            <person name="Nakayama A."/>
            <person name="Nishizaka S."/>
            <person name="Nomoto H."/>
            <person name="Ohta F."/>
            <person name="Oishi K."/>
            <person name="Rigoutsos I."/>
            <person name="Sano M."/>
            <person name="Sasaki A."/>
            <person name="Sasakura Y."/>
            <person name="Shoguchi E."/>
            <person name="Shin-i T."/>
            <person name="Spagnuolo A."/>
            <person name="Stainier D."/>
            <person name="Suzuki M.M."/>
            <person name="Tassy O."/>
            <person name="Takatori N."/>
            <person name="Tokuoka M."/>
            <person name="Yagi K."/>
            <person name="Yoshizaki F."/>
            <person name="Wada S."/>
            <person name="Zhang C."/>
            <person name="Hyatt P.D."/>
            <person name="Larimer F."/>
            <person name="Detter C."/>
            <person name="Doggett N."/>
            <person name="Glavina T."/>
            <person name="Hawkins T."/>
            <person name="Richardson P."/>
            <person name="Lucas S."/>
            <person name="Kohara Y."/>
            <person name="Levine M."/>
            <person name="Satoh N."/>
            <person name="Rokhsar D.S."/>
        </authorList>
    </citation>
    <scope>NUCLEOTIDE SEQUENCE [LARGE SCALE GENOMIC DNA]</scope>
</reference>
<dbReference type="OMA" id="ITFLWEN"/>
<dbReference type="PANTHER" id="PTHR24291:SF201">
    <property type="entry name" value="CYTOCHROME P450, FAMILY 4, SUBFAMILY B, POLYPEPTIDE 7"/>
    <property type="match status" value="1"/>
</dbReference>
<dbReference type="GeneTree" id="ENSGT00940000161527"/>
<reference evidence="3" key="3">
    <citation type="submission" date="2025-08" db="UniProtKB">
        <authorList>
            <consortium name="Ensembl"/>
        </authorList>
    </citation>
    <scope>IDENTIFICATION</scope>
</reference>
<dbReference type="GO" id="GO:0020037">
    <property type="term" value="F:heme binding"/>
    <property type="evidence" value="ECO:0007669"/>
    <property type="project" value="InterPro"/>
</dbReference>
<dbReference type="HOGENOM" id="CLU_001570_5_6_1"/>